<sequence>MSNDDESRQYLVQQIEGKRRCISAFLRKMEPRSVRLTNQGIIFSAVAAAFTAAPAFGGEQFTEFMRQLVGAQSDSSIWRLLCLAAMLCSLLALISTTLHKTHNLSANLAKAHDLNSKLEGLALSVHMGMDNTKAAELFKQYTTEAAFVPPDLTPVMV</sequence>
<feature type="transmembrane region" description="Helical" evidence="1">
    <location>
        <begin position="77"/>
        <end position="98"/>
    </location>
</feature>
<dbReference type="EMBL" id="BAAAEW010000047">
    <property type="protein sequence ID" value="GAA0769552.1"/>
    <property type="molecule type" value="Genomic_DNA"/>
</dbReference>
<protein>
    <recommendedName>
        <fullName evidence="4">SMODS and SLOG-associating 2TM effector domain-containing protein</fullName>
    </recommendedName>
</protein>
<gene>
    <name evidence="2" type="ORF">GCM10009107_60530</name>
</gene>
<evidence type="ECO:0008006" key="4">
    <source>
        <dbReference type="Google" id="ProtNLM"/>
    </source>
</evidence>
<feature type="transmembrane region" description="Helical" evidence="1">
    <location>
        <begin position="36"/>
        <end position="57"/>
    </location>
</feature>
<accession>A0ABP3VU04</accession>
<evidence type="ECO:0000313" key="2">
    <source>
        <dbReference type="EMBL" id="GAA0769552.1"/>
    </source>
</evidence>
<dbReference type="Proteomes" id="UP001500279">
    <property type="component" value="Unassembled WGS sequence"/>
</dbReference>
<dbReference type="RefSeq" id="WP_141287411.1">
    <property type="nucleotide sequence ID" value="NZ_BAAAEW010000047.1"/>
</dbReference>
<organism evidence="2 3">
    <name type="scientific">Ideonella azotifigens</name>
    <dbReference type="NCBI Taxonomy" id="513160"/>
    <lineage>
        <taxon>Bacteria</taxon>
        <taxon>Pseudomonadati</taxon>
        <taxon>Pseudomonadota</taxon>
        <taxon>Betaproteobacteria</taxon>
        <taxon>Burkholderiales</taxon>
        <taxon>Sphaerotilaceae</taxon>
        <taxon>Ideonella</taxon>
    </lineage>
</organism>
<keyword evidence="1" id="KW-0472">Membrane</keyword>
<evidence type="ECO:0000313" key="3">
    <source>
        <dbReference type="Proteomes" id="UP001500279"/>
    </source>
</evidence>
<reference evidence="3" key="1">
    <citation type="journal article" date="2019" name="Int. J. Syst. Evol. Microbiol.">
        <title>The Global Catalogue of Microorganisms (GCM) 10K type strain sequencing project: providing services to taxonomists for standard genome sequencing and annotation.</title>
        <authorList>
            <consortium name="The Broad Institute Genomics Platform"/>
            <consortium name="The Broad Institute Genome Sequencing Center for Infectious Disease"/>
            <person name="Wu L."/>
            <person name="Ma J."/>
        </authorList>
    </citation>
    <scope>NUCLEOTIDE SEQUENCE [LARGE SCALE GENOMIC DNA]</scope>
    <source>
        <strain evidence="3">JCM 15503</strain>
    </source>
</reference>
<proteinExistence type="predicted"/>
<evidence type="ECO:0000256" key="1">
    <source>
        <dbReference type="SAM" id="Phobius"/>
    </source>
</evidence>
<keyword evidence="3" id="KW-1185">Reference proteome</keyword>
<comment type="caution">
    <text evidence="2">The sequence shown here is derived from an EMBL/GenBank/DDBJ whole genome shotgun (WGS) entry which is preliminary data.</text>
</comment>
<keyword evidence="1" id="KW-1133">Transmembrane helix</keyword>
<keyword evidence="1" id="KW-0812">Transmembrane</keyword>
<name>A0ABP3VU04_9BURK</name>